<evidence type="ECO:0000313" key="1">
    <source>
        <dbReference type="EMBL" id="KAH9778553.1"/>
    </source>
</evidence>
<evidence type="ECO:0000313" key="2">
    <source>
        <dbReference type="Proteomes" id="UP000829398"/>
    </source>
</evidence>
<protein>
    <submittedName>
        <fullName evidence="1">CAP-gly domain linker</fullName>
    </submittedName>
</protein>
<reference evidence="2" key="1">
    <citation type="journal article" date="2023" name="Hortic. Res.">
        <title>A chromosome-level phased genome enabling allele-level studies in sweet orange: a case study on citrus Huanglongbing tolerance.</title>
        <authorList>
            <person name="Wu B."/>
            <person name="Yu Q."/>
            <person name="Deng Z."/>
            <person name="Duan Y."/>
            <person name="Luo F."/>
            <person name="Gmitter F. Jr."/>
        </authorList>
    </citation>
    <scope>NUCLEOTIDE SEQUENCE [LARGE SCALE GENOMIC DNA]</scope>
    <source>
        <strain evidence="2">cv. Valencia</strain>
    </source>
</reference>
<dbReference type="EMBL" id="CM039172">
    <property type="protein sequence ID" value="KAH9778553.1"/>
    <property type="molecule type" value="Genomic_DNA"/>
</dbReference>
<dbReference type="Proteomes" id="UP000829398">
    <property type="component" value="Chromosome 3"/>
</dbReference>
<comment type="caution">
    <text evidence="1">The sequence shown here is derived from an EMBL/GenBank/DDBJ whole genome shotgun (WGS) entry which is preliminary data.</text>
</comment>
<proteinExistence type="predicted"/>
<accession>A0ACB8LYT2</accession>
<gene>
    <name evidence="1" type="ORF">KPL71_007388</name>
</gene>
<sequence length="290" mass="33153">MDDSGAILSHISSLKDMLDQIDEEIESNFQITREIESEIVRCTEIETNLAVKEAELTKILFMSQFEIIGLLSVTGDLRKSVEFLEGQLDNLRRERDEMLKRMSDRREQFTTLCLEFQRDIDKDKNNELVNLLSEKEILENEVHLLDDKINSLKHSMLAFEEQILEDLHTSNSEEIKTELKHDKNLMTSIEDPSKALHVEIESGNQENEKLLKNIASVPNSNTYNLTEEELSSCVSLSVYVEALTESFGTFSSESCFCHFQVGFSPVESFVAHFWIAGWTTILCLSSTQGI</sequence>
<name>A0ACB8LYT2_CITSI</name>
<keyword evidence="2" id="KW-1185">Reference proteome</keyword>
<organism evidence="1 2">
    <name type="scientific">Citrus sinensis</name>
    <name type="common">Sweet orange</name>
    <name type="synonym">Citrus aurantium var. sinensis</name>
    <dbReference type="NCBI Taxonomy" id="2711"/>
    <lineage>
        <taxon>Eukaryota</taxon>
        <taxon>Viridiplantae</taxon>
        <taxon>Streptophyta</taxon>
        <taxon>Embryophyta</taxon>
        <taxon>Tracheophyta</taxon>
        <taxon>Spermatophyta</taxon>
        <taxon>Magnoliopsida</taxon>
        <taxon>eudicotyledons</taxon>
        <taxon>Gunneridae</taxon>
        <taxon>Pentapetalae</taxon>
        <taxon>rosids</taxon>
        <taxon>malvids</taxon>
        <taxon>Sapindales</taxon>
        <taxon>Rutaceae</taxon>
        <taxon>Aurantioideae</taxon>
        <taxon>Citrus</taxon>
    </lineage>
</organism>